<keyword evidence="1" id="KW-1015">Disulfide bond</keyword>
<dbReference type="InterPro" id="IPR007730">
    <property type="entry name" value="SPOR-like_dom"/>
</dbReference>
<dbReference type="PANTHER" id="PTHR38687">
    <property type="entry name" value="CELL DIVISION PROTEIN DEDD-RELATED"/>
    <property type="match status" value="1"/>
</dbReference>
<organism evidence="5 6">
    <name type="scientific">Dickeya poaceiphila</name>
    <dbReference type="NCBI Taxonomy" id="568768"/>
    <lineage>
        <taxon>Bacteria</taxon>
        <taxon>Pseudomonadati</taxon>
        <taxon>Pseudomonadota</taxon>
        <taxon>Gammaproteobacteria</taxon>
        <taxon>Enterobacterales</taxon>
        <taxon>Pectobacteriaceae</taxon>
        <taxon>Dickeya</taxon>
    </lineage>
</organism>
<dbReference type="Pfam" id="PF05036">
    <property type="entry name" value="SPOR"/>
    <property type="match status" value="1"/>
</dbReference>
<comment type="function">
    <text evidence="1">Essential cell division protein that activates septal peptidoglycan synthesis and constriction of the cell. Acts on both sides of the membrane, via interaction with FtsA in the cytoplasm and interaction with the FtsQBL complex in the periplasm. These interactions may induce a conformational switch in both FtsA and FtsQBL, leading to septal peptidoglycan synthesis by FtsI and associated synthases.</text>
</comment>
<evidence type="ECO:0000256" key="2">
    <source>
        <dbReference type="NCBIfam" id="TIGR02223"/>
    </source>
</evidence>
<feature type="compositionally biased region" description="Basic and acidic residues" evidence="3">
    <location>
        <begin position="221"/>
        <end position="238"/>
    </location>
</feature>
<dbReference type="PANTHER" id="PTHR38687:SF2">
    <property type="entry name" value="CELL DIVISION PROTEIN FTSN"/>
    <property type="match status" value="1"/>
</dbReference>
<keyword evidence="6" id="KW-1185">Reference proteome</keyword>
<keyword evidence="1" id="KW-1133">Transmembrane helix</keyword>
<dbReference type="InterPro" id="IPR052521">
    <property type="entry name" value="Cell_div_SPOR-domain"/>
</dbReference>
<protein>
    <recommendedName>
        <fullName evidence="1 2">Cell division protein FtsN</fullName>
    </recommendedName>
</protein>
<keyword evidence="1" id="KW-0812">Transmembrane</keyword>
<dbReference type="STRING" id="568768.GCA_000406125_00170"/>
<dbReference type="HAMAP" id="MF_02039">
    <property type="entry name" value="FtsN_entero"/>
    <property type="match status" value="1"/>
</dbReference>
<dbReference type="GO" id="GO:0005886">
    <property type="term" value="C:plasma membrane"/>
    <property type="evidence" value="ECO:0007669"/>
    <property type="project" value="UniProtKB-SubCell"/>
</dbReference>
<comment type="subcellular location">
    <subcellularLocation>
        <location evidence="1">Cell inner membrane</location>
        <topology evidence="1">Single-pass type II membrane protein</topology>
    </subcellularLocation>
    <text evidence="1">Localizes to the septum. Localizes to the midcell via interaction with the early cell division protein FtsA and via the periplasmic SPOR domain.</text>
</comment>
<evidence type="ECO:0000256" key="1">
    <source>
        <dbReference type="HAMAP-Rule" id="MF_02039"/>
    </source>
</evidence>
<gene>
    <name evidence="1 5" type="primary">ftsN</name>
    <name evidence="5" type="ORF">Dpoa569_0000190</name>
</gene>
<proteinExistence type="inferred from homology"/>
<keyword evidence="1" id="KW-0997">Cell inner membrane</keyword>
<dbReference type="PROSITE" id="PS51724">
    <property type="entry name" value="SPOR"/>
    <property type="match status" value="1"/>
</dbReference>
<feature type="region of interest" description="Disordered" evidence="3">
    <location>
        <begin position="1"/>
        <end position="30"/>
    </location>
</feature>
<feature type="region of interest" description="Disordered" evidence="3">
    <location>
        <begin position="126"/>
        <end position="238"/>
    </location>
</feature>
<dbReference type="GO" id="GO:0043093">
    <property type="term" value="P:FtsZ-dependent cytokinesis"/>
    <property type="evidence" value="ECO:0007669"/>
    <property type="project" value="UniProtKB-UniRule"/>
</dbReference>
<dbReference type="GO" id="GO:0000917">
    <property type="term" value="P:division septum assembly"/>
    <property type="evidence" value="ECO:0007669"/>
    <property type="project" value="UniProtKB-KW"/>
</dbReference>
<keyword evidence="1" id="KW-0472">Membrane</keyword>
<keyword evidence="1" id="KW-0131">Cell cycle</keyword>
<sequence>MAQRDYVSRGRSGTRRKKTSSRKRGGSSGVSKTMMALAVAVLVAFAGGLYFIAHNKPGESPVLPHQGSKGNGLPPKPEERWRYIKELENRQIGVISPTEPSAGGEIQSSGQLTDEQRQLLEQMQSDMKRQPTTLTEVPYNDQSQMPARSLSAPRPQTVVPVIPNASTMTLSPTPRTITPPTTSQHHTTPAVTTPTQTAQKPAQAEPRKEVAKTEAPAAAKETAKTENTKPENKPEKEQRWMVQCGSFKTAEPAESVRAELAFAGVESRITSSGGWHRIMLGPYNSRTVADKMAQKLKGMGQSNCIPLASGG</sequence>
<feature type="disulfide bond" evidence="1">
    <location>
        <begin position="244"/>
        <end position="304"/>
    </location>
</feature>
<dbReference type="GO" id="GO:0032153">
    <property type="term" value="C:cell division site"/>
    <property type="evidence" value="ECO:0007669"/>
    <property type="project" value="UniProtKB-UniRule"/>
</dbReference>
<dbReference type="GO" id="GO:0042834">
    <property type="term" value="F:peptidoglycan binding"/>
    <property type="evidence" value="ECO:0007669"/>
    <property type="project" value="InterPro"/>
</dbReference>
<accession>A0A5B8I0U8</accession>
<evidence type="ECO:0000256" key="3">
    <source>
        <dbReference type="SAM" id="MobiDB-lite"/>
    </source>
</evidence>
<feature type="transmembrane region" description="Helical" evidence="1">
    <location>
        <begin position="33"/>
        <end position="53"/>
    </location>
</feature>
<comment type="similarity">
    <text evidence="1">Belongs to the FtsN family.</text>
</comment>
<feature type="compositionally biased region" description="Polar residues" evidence="3">
    <location>
        <begin position="126"/>
        <end position="146"/>
    </location>
</feature>
<keyword evidence="1" id="KW-1003">Cell membrane</keyword>
<dbReference type="RefSeq" id="WP_146410953.1">
    <property type="nucleotide sequence ID" value="NZ_CP042220.2"/>
</dbReference>
<keyword evidence="1" id="KW-0717">Septation</keyword>
<dbReference type="Gene3D" id="3.30.70.1070">
    <property type="entry name" value="Sporulation related repeat"/>
    <property type="match status" value="1"/>
</dbReference>
<dbReference type="InterPro" id="IPR011930">
    <property type="entry name" value="FtsN"/>
</dbReference>
<name>A0A5B8I0U8_9GAMM</name>
<feature type="domain" description="SPOR" evidence="4">
    <location>
        <begin position="234"/>
        <end position="309"/>
    </location>
</feature>
<evidence type="ECO:0000313" key="5">
    <source>
        <dbReference type="EMBL" id="QDX28551.1"/>
    </source>
</evidence>
<dbReference type="AlphaFoldDB" id="A0A5B8I0U8"/>
<dbReference type="Proteomes" id="UP000320591">
    <property type="component" value="Chromosome"/>
</dbReference>
<dbReference type="InterPro" id="IPR036680">
    <property type="entry name" value="SPOR-like_sf"/>
</dbReference>
<dbReference type="SUPFAM" id="SSF110997">
    <property type="entry name" value="Sporulation related repeat"/>
    <property type="match status" value="1"/>
</dbReference>
<comment type="subunit">
    <text evidence="1">Interacts with FtsA via its N-terminal cytoplasmic domain.</text>
</comment>
<reference evidence="5 6" key="1">
    <citation type="journal article" date="2019" name="Environ. Microbiol.">
        <title>The phytopathogenic nature of Dickeya aquatica 174/2 and the dynamic early evolution of Dickeya pathogenicity.</title>
        <authorList>
            <person name="Duprey A."/>
            <person name="Taib N."/>
            <person name="Leonard S."/>
            <person name="Garin T."/>
            <person name="Flandrois J.P."/>
            <person name="Nasser W."/>
            <person name="Brochier-Armanet C."/>
            <person name="Reverchon S."/>
        </authorList>
    </citation>
    <scope>NUCLEOTIDE SEQUENCE [LARGE SCALE GENOMIC DNA]</scope>
    <source>
        <strain evidence="5 6">NCPPB 569</strain>
    </source>
</reference>
<feature type="region of interest" description="Disordered" evidence="3">
    <location>
        <begin position="95"/>
        <end position="114"/>
    </location>
</feature>
<dbReference type="EMBL" id="CP042220">
    <property type="protein sequence ID" value="QDX28551.1"/>
    <property type="molecule type" value="Genomic_DNA"/>
</dbReference>
<dbReference type="NCBIfam" id="TIGR02223">
    <property type="entry name" value="ftsN"/>
    <property type="match status" value="1"/>
</dbReference>
<keyword evidence="1 5" id="KW-0132">Cell division</keyword>
<feature type="compositionally biased region" description="Basic residues" evidence="3">
    <location>
        <begin position="12"/>
        <end position="25"/>
    </location>
</feature>
<evidence type="ECO:0000313" key="6">
    <source>
        <dbReference type="Proteomes" id="UP000320591"/>
    </source>
</evidence>
<feature type="compositionally biased region" description="Low complexity" evidence="3">
    <location>
        <begin position="169"/>
        <end position="204"/>
    </location>
</feature>
<evidence type="ECO:0000259" key="4">
    <source>
        <dbReference type="PROSITE" id="PS51724"/>
    </source>
</evidence>
<dbReference type="KEGG" id="dic:Dpoa569_0000190"/>